<keyword evidence="3" id="KW-0732">Signal</keyword>
<feature type="signal peptide" evidence="3">
    <location>
        <begin position="1"/>
        <end position="29"/>
    </location>
</feature>
<evidence type="ECO:0000256" key="3">
    <source>
        <dbReference type="SAM" id="SignalP"/>
    </source>
</evidence>
<dbReference type="GO" id="GO:0008233">
    <property type="term" value="F:peptidase activity"/>
    <property type="evidence" value="ECO:0007669"/>
    <property type="project" value="InterPro"/>
</dbReference>
<dbReference type="Proteomes" id="UP000241890">
    <property type="component" value="Unassembled WGS sequence"/>
</dbReference>
<organism evidence="5 6">
    <name type="scientific">Hondaea fermentalgiana</name>
    <dbReference type="NCBI Taxonomy" id="2315210"/>
    <lineage>
        <taxon>Eukaryota</taxon>
        <taxon>Sar</taxon>
        <taxon>Stramenopiles</taxon>
        <taxon>Bigyra</taxon>
        <taxon>Labyrinthulomycetes</taxon>
        <taxon>Thraustochytrida</taxon>
        <taxon>Thraustochytriidae</taxon>
        <taxon>Hondaea</taxon>
    </lineage>
</organism>
<evidence type="ECO:0000256" key="2">
    <source>
        <dbReference type="SAM" id="Phobius"/>
    </source>
</evidence>
<dbReference type="GO" id="GO:0006508">
    <property type="term" value="P:proteolysis"/>
    <property type="evidence" value="ECO:0007669"/>
    <property type="project" value="InterPro"/>
</dbReference>
<feature type="transmembrane region" description="Helical" evidence="2">
    <location>
        <begin position="661"/>
        <end position="685"/>
    </location>
</feature>
<dbReference type="PANTHER" id="PTHR41775:SF1">
    <property type="entry name" value="PEPTIDASE M6-LIKE DOMAIN-CONTAINING PROTEIN"/>
    <property type="match status" value="1"/>
</dbReference>
<reference evidence="5 6" key="1">
    <citation type="submission" date="2017-12" db="EMBL/GenBank/DDBJ databases">
        <title>Sequencing, de novo assembly and annotation of complete genome of a new Thraustochytrid species, strain FCC1311.</title>
        <authorList>
            <person name="Sedici K."/>
            <person name="Godart F."/>
            <person name="Aiese Cigliano R."/>
            <person name="Sanseverino W."/>
            <person name="Barakat M."/>
            <person name="Ortet P."/>
            <person name="Marechal E."/>
            <person name="Cagnac O."/>
            <person name="Amato A."/>
        </authorList>
    </citation>
    <scope>NUCLEOTIDE SEQUENCE [LARGE SCALE GENOMIC DNA]</scope>
</reference>
<feature type="compositionally biased region" description="Low complexity" evidence="1">
    <location>
        <begin position="579"/>
        <end position="602"/>
    </location>
</feature>
<proteinExistence type="predicted"/>
<keyword evidence="2" id="KW-0812">Transmembrane</keyword>
<dbReference type="NCBIfam" id="TIGR03296">
    <property type="entry name" value="M6dom_TIGR03296"/>
    <property type="match status" value="1"/>
</dbReference>
<feature type="compositionally biased region" description="Acidic residues" evidence="1">
    <location>
        <begin position="646"/>
        <end position="656"/>
    </location>
</feature>
<feature type="compositionally biased region" description="Low complexity" evidence="1">
    <location>
        <begin position="610"/>
        <end position="624"/>
    </location>
</feature>
<dbReference type="OrthoDB" id="9986966at2759"/>
<comment type="caution">
    <text evidence="5">The sequence shown here is derived from an EMBL/GenBank/DDBJ whole genome shotgun (WGS) entry which is preliminary data.</text>
</comment>
<evidence type="ECO:0000313" key="6">
    <source>
        <dbReference type="Proteomes" id="UP000241890"/>
    </source>
</evidence>
<sequence>MAAAQQKRRCAMAALVATVLAVLAAPTRAMPAQGTCLDYELPGSCGETACVKLVGTPFSHTWTYRGMFALCQRRNNETEEVYYVFGEEDEELGMVCSETRLNCTQRTPASYDAGRPGNEVDESKPPPMPNPVPSEEERANDDDDSLFAQMSDIDNDDDRRRALSSVTEMHNMVLLIRFSDHKNVDLPTAEEYDVLFNNDGADEDICPTGSVSDFFENNFHSKIIITSTIIGWIDIDMTELEAAGDESVSCNGLCSSAQFRDGISEALSYAENTLGIVFKDFDLDDDGKVDIFTVIHSGHGAETGGSSSSQRIWSHKWRLSPSYYSDDDVKVSKYAANPGRWGSSGNDISRIGVISHEMTHFFGVPDLYDTTSASKGIGRYGLMSDAWGIDGSQRYPPSMSAWTKVQLGVVDPIVITDEGTYSITAAQDGGDDSVYRINYYDASGSQQKDYILIENRQAKGFDALLQGGLLIYHCDTKITSNSFVSYPGDANWPTYHYMVAVIQADGNYDLEKNTNTGEAADWWFKGRAALSDTSTPSLNSYYLIEDGVCSGHILSDFSASADTMTFTYSTTSQDCSAQVVTPSPTSAPTPSSGSSVVASSTPAPSPFTGETEYPTRFPTPYPTRDFGDDNRDPYSTSATGGGFNGPDDDDDTESDSESNNMMIFIIAGVGAFAVLSIAAVAFAFYRRRKALKSDKFAVAKNGKKGPGAGDSKVMEVGFAEDPDFDAVYGGATGVPPYASGGRFATSTNPRLANLQGQTSFHHSAV</sequence>
<feature type="domain" description="Peptidase M6-like" evidence="4">
    <location>
        <begin position="193"/>
        <end position="404"/>
    </location>
</feature>
<evidence type="ECO:0000256" key="1">
    <source>
        <dbReference type="SAM" id="MobiDB-lite"/>
    </source>
</evidence>
<dbReference type="InParanoid" id="A0A2R5GW60"/>
<dbReference type="InterPro" id="IPR008757">
    <property type="entry name" value="Peptidase_M6-like_domain"/>
</dbReference>
<dbReference type="SUPFAM" id="SSF55486">
    <property type="entry name" value="Metalloproteases ('zincins'), catalytic domain"/>
    <property type="match status" value="1"/>
</dbReference>
<feature type="region of interest" description="Disordered" evidence="1">
    <location>
        <begin position="107"/>
        <end position="142"/>
    </location>
</feature>
<evidence type="ECO:0000259" key="4">
    <source>
        <dbReference type="Pfam" id="PF05547"/>
    </source>
</evidence>
<name>A0A2R5GW60_9STRA</name>
<keyword evidence="2" id="KW-0472">Membrane</keyword>
<keyword evidence="6" id="KW-1185">Reference proteome</keyword>
<dbReference type="Pfam" id="PF05547">
    <property type="entry name" value="Peptidase_M6"/>
    <property type="match status" value="1"/>
</dbReference>
<protein>
    <recommendedName>
        <fullName evidence="4">Peptidase M6-like domain-containing protein</fullName>
    </recommendedName>
</protein>
<accession>A0A2R5GW60</accession>
<dbReference type="EMBL" id="BEYU01000116">
    <property type="protein sequence ID" value="GBG32174.1"/>
    <property type="molecule type" value="Genomic_DNA"/>
</dbReference>
<dbReference type="AlphaFoldDB" id="A0A2R5GW60"/>
<gene>
    <name evidence="5" type="ORF">FCC1311_083992</name>
</gene>
<keyword evidence="2" id="KW-1133">Transmembrane helix</keyword>
<feature type="chain" id="PRO_5015355291" description="Peptidase M6-like domain-containing protein" evidence="3">
    <location>
        <begin position="30"/>
        <end position="765"/>
    </location>
</feature>
<dbReference type="PANTHER" id="PTHR41775">
    <property type="entry name" value="SECRETED PROTEIN-RELATED"/>
    <property type="match status" value="1"/>
</dbReference>
<evidence type="ECO:0000313" key="5">
    <source>
        <dbReference type="EMBL" id="GBG32174.1"/>
    </source>
</evidence>
<feature type="region of interest" description="Disordered" evidence="1">
    <location>
        <begin position="575"/>
        <end position="656"/>
    </location>
</feature>